<dbReference type="PANTHER" id="PTHR11647">
    <property type="entry name" value="HYDRANTOINASE/DIHYDROPYRIMIDINASE FAMILY MEMBER"/>
    <property type="match status" value="1"/>
</dbReference>
<dbReference type="InterPro" id="IPR023100">
    <property type="entry name" value="D-aminoacylase_insert_dom_sf"/>
</dbReference>
<dbReference type="PANTHER" id="PTHR11647:SF1">
    <property type="entry name" value="COLLAPSIN RESPONSE MEDIATOR PROTEIN"/>
    <property type="match status" value="1"/>
</dbReference>
<dbReference type="Gene3D" id="2.30.40.10">
    <property type="entry name" value="Urease, subunit C, domain 1"/>
    <property type="match status" value="1"/>
</dbReference>
<reference evidence="2 3" key="1">
    <citation type="submission" date="2016-01" db="EMBL/GenBank/DDBJ databases">
        <title>Mycobacterium immunogenum strain CD11_6 genome sequencing and assembly.</title>
        <authorList>
            <person name="Kaur G."/>
            <person name="Nair G.R."/>
            <person name="Mayilraj S."/>
        </authorList>
    </citation>
    <scope>NUCLEOTIDE SEQUENCE [LARGE SCALE GENOMIC DNA]</scope>
    <source>
        <strain evidence="2 3">CD11-6</strain>
    </source>
</reference>
<protein>
    <submittedName>
        <fullName evidence="2">N-acyl-D-amino acid deacylase</fullName>
    </submittedName>
</protein>
<dbReference type="GO" id="GO:0005829">
    <property type="term" value="C:cytosol"/>
    <property type="evidence" value="ECO:0007669"/>
    <property type="project" value="TreeGrafter"/>
</dbReference>
<name>A0A179VFJ0_9MYCO</name>
<dbReference type="InterPro" id="IPR013108">
    <property type="entry name" value="Amidohydro_3"/>
</dbReference>
<feature type="domain" description="Amidohydrolase 3" evidence="1">
    <location>
        <begin position="44"/>
        <end position="470"/>
    </location>
</feature>
<gene>
    <name evidence="2" type="ORF">AWB85_04740</name>
</gene>
<dbReference type="Proteomes" id="UP000186919">
    <property type="component" value="Unassembled WGS sequence"/>
</dbReference>
<dbReference type="RefSeq" id="WP_064627835.1">
    <property type="nucleotide sequence ID" value="NZ_LQYE01000001.1"/>
</dbReference>
<dbReference type="InterPro" id="IPR050378">
    <property type="entry name" value="Metallo-dep_Hydrolases_sf"/>
</dbReference>
<dbReference type="CDD" id="cd01297">
    <property type="entry name" value="D-aminoacylase"/>
    <property type="match status" value="1"/>
</dbReference>
<proteinExistence type="predicted"/>
<evidence type="ECO:0000313" key="2">
    <source>
        <dbReference type="EMBL" id="OAT70630.1"/>
    </source>
</evidence>
<dbReference type="SUPFAM" id="SSF51338">
    <property type="entry name" value="Composite domain of metallo-dependent hydrolases"/>
    <property type="match status" value="1"/>
</dbReference>
<dbReference type="GO" id="GO:0016811">
    <property type="term" value="F:hydrolase activity, acting on carbon-nitrogen (but not peptide) bonds, in linear amides"/>
    <property type="evidence" value="ECO:0007669"/>
    <property type="project" value="InterPro"/>
</dbReference>
<dbReference type="GO" id="GO:0016812">
    <property type="term" value="F:hydrolase activity, acting on carbon-nitrogen (but not peptide) bonds, in cyclic amides"/>
    <property type="evidence" value="ECO:0007669"/>
    <property type="project" value="TreeGrafter"/>
</dbReference>
<dbReference type="EMBL" id="LQYE01000001">
    <property type="protein sequence ID" value="OAT70630.1"/>
    <property type="molecule type" value="Genomic_DNA"/>
</dbReference>
<evidence type="ECO:0000259" key="1">
    <source>
        <dbReference type="Pfam" id="PF07969"/>
    </source>
</evidence>
<dbReference type="Gene3D" id="3.30.1490.130">
    <property type="entry name" value="D-aminoacylase. Domain 3"/>
    <property type="match status" value="1"/>
</dbReference>
<accession>A0A179VFJ0</accession>
<dbReference type="InterPro" id="IPR032466">
    <property type="entry name" value="Metal_Hydrolase"/>
</dbReference>
<comment type="caution">
    <text evidence="2">The sequence shown here is derived from an EMBL/GenBank/DDBJ whole genome shotgun (WGS) entry which is preliminary data.</text>
</comment>
<dbReference type="Gene3D" id="3.20.20.140">
    <property type="entry name" value="Metal-dependent hydrolases"/>
    <property type="match status" value="1"/>
</dbReference>
<dbReference type="SUPFAM" id="SSF51556">
    <property type="entry name" value="Metallo-dependent hydrolases"/>
    <property type="match status" value="1"/>
</dbReference>
<evidence type="ECO:0000313" key="3">
    <source>
        <dbReference type="Proteomes" id="UP000186919"/>
    </source>
</evidence>
<dbReference type="Pfam" id="PF07969">
    <property type="entry name" value="Amidohydro_3"/>
    <property type="match status" value="1"/>
</dbReference>
<organism evidence="2 3">
    <name type="scientific">Mycobacteroides immunogenum</name>
    <dbReference type="NCBI Taxonomy" id="83262"/>
    <lineage>
        <taxon>Bacteria</taxon>
        <taxon>Bacillati</taxon>
        <taxon>Actinomycetota</taxon>
        <taxon>Actinomycetes</taxon>
        <taxon>Mycobacteriales</taxon>
        <taxon>Mycobacteriaceae</taxon>
        <taxon>Mycobacteroides</taxon>
    </lineage>
</organism>
<dbReference type="InterPro" id="IPR011059">
    <property type="entry name" value="Metal-dep_hydrolase_composite"/>
</dbReference>
<sequence>MHDLIIRGGTVYDGFGGSGITADVAVAEGRVAAIGTDLGPARECIAADGLAVTPGFVDPHTHSDIVPFMSDPQPFKLLQGVTTEIVGNCGYTCAPTHPDHSAEIAAEMEYVFPRFTDYLDAVDAAGPTNHLAALVGHNTLRIAVAGFEQKLPPGGLERMCELADEAFAAGAVGWSSGLEYVPGAYAARDELIALARVARRWGATYATHMRNEGEGVLAAVDEAIAVAQAAGVRLQVSHCKASGHAAHGAAPRLLARIIQARLSGVDVLGDMYPYEACSTGLVAVLPTIASEGGESKLLERLTDPQERQRLRRIAEDPVEFVGAGLWREIRPDDLTVTQHADQAVAGRTLADIAGGRDPWESLCDLILADPAAGTVLHVMRADDVETFMQSPLISIGSDNDVPAGLVHPRTYGTFPRFLGTYVRGRQIVSLGEAVRKMTSATASQFGLADRGWLGRGAAADICVFDPAVVDHAGDYSRPETPPVGMHWVLLEGLPVIRDGQFTGERRGRLLRAGMREPAVGTC</sequence>
<dbReference type="AlphaFoldDB" id="A0A179VFJ0"/>